<dbReference type="Proteomes" id="UP000284706">
    <property type="component" value="Unassembled WGS sequence"/>
</dbReference>
<reference evidence="5 6" key="1">
    <citation type="journal article" date="2018" name="Evol. Lett.">
        <title>Horizontal gene cluster transfer increased hallucinogenic mushroom diversity.</title>
        <authorList>
            <person name="Reynolds H.T."/>
            <person name="Vijayakumar V."/>
            <person name="Gluck-Thaler E."/>
            <person name="Korotkin H.B."/>
            <person name="Matheny P.B."/>
            <person name="Slot J.C."/>
        </authorList>
    </citation>
    <scope>NUCLEOTIDE SEQUENCE [LARGE SCALE GENOMIC DNA]</scope>
    <source>
        <strain evidence="5 6">SRW20</strain>
    </source>
</reference>
<dbReference type="PANTHER" id="PTHR10073">
    <property type="entry name" value="DNA MISMATCH REPAIR PROTEIN MLH, PMS, MUTL"/>
    <property type="match status" value="1"/>
</dbReference>
<keyword evidence="6" id="KW-1185">Reference proteome</keyword>
<evidence type="ECO:0000313" key="5">
    <source>
        <dbReference type="EMBL" id="PPQ70442.1"/>
    </source>
</evidence>
<dbReference type="GO" id="GO:0140664">
    <property type="term" value="F:ATP-dependent DNA damage sensor activity"/>
    <property type="evidence" value="ECO:0007669"/>
    <property type="project" value="InterPro"/>
</dbReference>
<dbReference type="SUPFAM" id="SSF118116">
    <property type="entry name" value="DNA mismatch repair protein MutL"/>
    <property type="match status" value="1"/>
</dbReference>
<feature type="region of interest" description="Disordered" evidence="3">
    <location>
        <begin position="1"/>
        <end position="23"/>
    </location>
</feature>
<dbReference type="Gene3D" id="3.90.226.10">
    <property type="entry name" value="2-enoyl-CoA Hydratase, Chain A, domain 1"/>
    <property type="match status" value="1"/>
</dbReference>
<organism evidence="5 6">
    <name type="scientific">Gymnopilus dilepis</name>
    <dbReference type="NCBI Taxonomy" id="231916"/>
    <lineage>
        <taxon>Eukaryota</taxon>
        <taxon>Fungi</taxon>
        <taxon>Dikarya</taxon>
        <taxon>Basidiomycota</taxon>
        <taxon>Agaricomycotina</taxon>
        <taxon>Agaricomycetes</taxon>
        <taxon>Agaricomycetidae</taxon>
        <taxon>Agaricales</taxon>
        <taxon>Agaricineae</taxon>
        <taxon>Hymenogastraceae</taxon>
        <taxon>Gymnopilus</taxon>
    </lineage>
</organism>
<dbReference type="PROSITE" id="PS00058">
    <property type="entry name" value="DNA_MISMATCH_REPAIR_1"/>
    <property type="match status" value="1"/>
</dbReference>
<dbReference type="Pfam" id="PF13589">
    <property type="entry name" value="HATPase_c_3"/>
    <property type="match status" value="1"/>
</dbReference>
<name>A0A409VW01_9AGAR</name>
<feature type="compositionally biased region" description="Polar residues" evidence="3">
    <location>
        <begin position="1"/>
        <end position="14"/>
    </location>
</feature>
<dbReference type="InterPro" id="IPR036890">
    <property type="entry name" value="HATPase_C_sf"/>
</dbReference>
<dbReference type="GO" id="GO:0016887">
    <property type="term" value="F:ATP hydrolysis activity"/>
    <property type="evidence" value="ECO:0007669"/>
    <property type="project" value="InterPro"/>
</dbReference>
<dbReference type="PANTHER" id="PTHR10073:SF47">
    <property type="entry name" value="DNA MISMATCH REPAIR PROTEIN MLH3"/>
    <property type="match status" value="1"/>
</dbReference>
<evidence type="ECO:0000313" key="6">
    <source>
        <dbReference type="Proteomes" id="UP000284706"/>
    </source>
</evidence>
<dbReference type="GO" id="GO:0061982">
    <property type="term" value="P:meiosis I cell cycle process"/>
    <property type="evidence" value="ECO:0007669"/>
    <property type="project" value="UniProtKB-ARBA"/>
</dbReference>
<evidence type="ECO:0000256" key="2">
    <source>
        <dbReference type="ARBA" id="ARBA00022763"/>
    </source>
</evidence>
<feature type="region of interest" description="Disordered" evidence="3">
    <location>
        <begin position="491"/>
        <end position="514"/>
    </location>
</feature>
<dbReference type="GO" id="GO:0006298">
    <property type="term" value="P:mismatch repair"/>
    <property type="evidence" value="ECO:0007669"/>
    <property type="project" value="InterPro"/>
</dbReference>
<dbReference type="InterPro" id="IPR014790">
    <property type="entry name" value="MutL_C"/>
</dbReference>
<dbReference type="InterPro" id="IPR038973">
    <property type="entry name" value="MutL/Mlh/Pms-like"/>
</dbReference>
<evidence type="ECO:0000256" key="1">
    <source>
        <dbReference type="ARBA" id="ARBA00006082"/>
    </source>
</evidence>
<protein>
    <recommendedName>
        <fullName evidence="4">MutL C-terminal dimerisation domain-containing protein</fullName>
    </recommendedName>
</protein>
<keyword evidence="2" id="KW-0227">DNA damage</keyword>
<dbReference type="EMBL" id="NHYE01005541">
    <property type="protein sequence ID" value="PPQ70442.1"/>
    <property type="molecule type" value="Genomic_DNA"/>
</dbReference>
<evidence type="ECO:0000259" key="4">
    <source>
        <dbReference type="SMART" id="SM00853"/>
    </source>
</evidence>
<comment type="similarity">
    <text evidence="1">Belongs to the DNA mismatch repair MutL/HexB family.</text>
</comment>
<dbReference type="InterPro" id="IPR014762">
    <property type="entry name" value="DNA_mismatch_repair_CS"/>
</dbReference>
<dbReference type="Gene3D" id="3.30.1540.20">
    <property type="entry name" value="MutL, C-terminal domain, dimerisation subdomain"/>
    <property type="match status" value="1"/>
</dbReference>
<dbReference type="InterPro" id="IPR037198">
    <property type="entry name" value="MutL_C_sf"/>
</dbReference>
<dbReference type="GO" id="GO:0032300">
    <property type="term" value="C:mismatch repair complex"/>
    <property type="evidence" value="ECO:0007669"/>
    <property type="project" value="InterPro"/>
</dbReference>
<dbReference type="SUPFAM" id="SSF55874">
    <property type="entry name" value="ATPase domain of HSP90 chaperone/DNA topoisomerase II/histidine kinase"/>
    <property type="match status" value="1"/>
</dbReference>
<dbReference type="InterPro" id="IPR014721">
    <property type="entry name" value="Ribsml_uS5_D2-typ_fold_subgr"/>
</dbReference>
<gene>
    <name evidence="5" type="ORF">CVT26_013936</name>
</gene>
<dbReference type="InParanoid" id="A0A409VW01"/>
<comment type="caution">
    <text evidence="5">The sequence shown here is derived from an EMBL/GenBank/DDBJ whole genome shotgun (WGS) entry which is preliminary data.</text>
</comment>
<dbReference type="OrthoDB" id="429932at2759"/>
<feature type="domain" description="MutL C-terminal dimerisation" evidence="4">
    <location>
        <begin position="705"/>
        <end position="925"/>
    </location>
</feature>
<dbReference type="Gene3D" id="3.30.230.10">
    <property type="match status" value="1"/>
</dbReference>
<sequence length="985" mass="109588">MGSAQLSSVMNTVSGDPAQHASLQQQIDHQSTALYSTARLWDDGIIRPTDTRNIVGLGLALVSRERGSDRRWSSRTTWDGDGKGFGVFRIAVVDVAVAVQPGHNPNVVIVINLLASMRQDQPAVERLPLLTQTKLRSTQILTSFVQIVSELLQNSLDANATHVEVGLDCKEWTCWVSDNGCGISKEDLEALFQEGELGRYSGSASLCFLNDAEGFEETSKSYVPEPFASSSTFGFRGEALASAADISCLEICSRTAKSRNTWSIIVKGGQILYKGPAVRWKRESCGTTVCVRDAFYNLPVRRTSHTAPSRTWELVRQEVETYSLMFSNVSFRIEDTSDAGDPSRSSDHMVRIPKTSSTVGTFKYLYGSAMTEHVEEVNATDDINRHPITASDLSRVIESEFASSSFGKNALDEDAENNLPRSTIRRSPRKIEKRAVYVLNLSIAQERVDNCLQPSKSVVQLRDMPNVVAFLSATIRTFLKKHGFLNDNQLSSKRQIGFSPSPRKRKKPDFDDPECDSISEISELSIYDNRQASGIAVTGDLYTSVDEISRDTLWTDPTTGERFVVDLRTGNSFPQERRHRQAQDLLDKGYVVQQEGRRTLRQQNPSISARGDQHNCLVPVPSWLEQALNCNRAYALAESRIPSVELPPISRPIPSECHSLLGDKHGRHSTQKILANERLGVENLTSIYGSSTQEFTKDDIRHAEVINQVDRKFIACRIPKRSSGASSPYEKGDGLSEMDSVVVLIDQHAADERVRVERFLKELFLGFLYSQERTGSNQSAGVRTRELNPPRPVLLTLHEALTLERSQDVRELFRKWGLGFAELSSGIPDSDIPSGPGSTGYAQLLVNAIPEVVSDKGDELRDLVKGFLGQIQSGELFSDAGLLLPSQEDQENLLWFKAIRNCPRGLLDLVNSKACRGAIMFNDSLSKNQCEKLVMQLSETVFPFQCAHGRPSLVPLIETGQLQAGTHKRKKRRCEWKRLETMADV</sequence>
<dbReference type="GO" id="GO:0005524">
    <property type="term" value="F:ATP binding"/>
    <property type="evidence" value="ECO:0007669"/>
    <property type="project" value="InterPro"/>
</dbReference>
<dbReference type="Gene3D" id="3.30.565.10">
    <property type="entry name" value="Histidine kinase-like ATPase, C-terminal domain"/>
    <property type="match status" value="1"/>
</dbReference>
<dbReference type="SMART" id="SM00853">
    <property type="entry name" value="MutL_C"/>
    <property type="match status" value="1"/>
</dbReference>
<evidence type="ECO:0000256" key="3">
    <source>
        <dbReference type="SAM" id="MobiDB-lite"/>
    </source>
</evidence>
<proteinExistence type="inferred from homology"/>
<accession>A0A409VW01</accession>
<dbReference type="AlphaFoldDB" id="A0A409VW01"/>
<dbReference type="InterPro" id="IPR042120">
    <property type="entry name" value="MutL_C_dimsub"/>
</dbReference>
<dbReference type="STRING" id="231916.A0A409VW01"/>